<keyword evidence="2" id="KW-1185">Reference proteome</keyword>
<dbReference type="EMBL" id="JACEIK010000426">
    <property type="protein sequence ID" value="MCD7456856.1"/>
    <property type="molecule type" value="Genomic_DNA"/>
</dbReference>
<protein>
    <submittedName>
        <fullName evidence="1">Uncharacterized protein</fullName>
    </submittedName>
</protein>
<reference evidence="1 2" key="1">
    <citation type="journal article" date="2021" name="BMC Genomics">
        <title>Datura genome reveals duplications of psychoactive alkaloid biosynthetic genes and high mutation rate following tissue culture.</title>
        <authorList>
            <person name="Rajewski A."/>
            <person name="Carter-House D."/>
            <person name="Stajich J."/>
            <person name="Litt A."/>
        </authorList>
    </citation>
    <scope>NUCLEOTIDE SEQUENCE [LARGE SCALE GENOMIC DNA]</scope>
    <source>
        <strain evidence="1">AR-01</strain>
    </source>
</reference>
<gene>
    <name evidence="1" type="ORF">HAX54_033339</name>
</gene>
<proteinExistence type="predicted"/>
<evidence type="ECO:0000313" key="1">
    <source>
        <dbReference type="EMBL" id="MCD7456856.1"/>
    </source>
</evidence>
<dbReference type="Proteomes" id="UP000823775">
    <property type="component" value="Unassembled WGS sequence"/>
</dbReference>
<organism evidence="1 2">
    <name type="scientific">Datura stramonium</name>
    <name type="common">Jimsonweed</name>
    <name type="synonym">Common thornapple</name>
    <dbReference type="NCBI Taxonomy" id="4076"/>
    <lineage>
        <taxon>Eukaryota</taxon>
        <taxon>Viridiplantae</taxon>
        <taxon>Streptophyta</taxon>
        <taxon>Embryophyta</taxon>
        <taxon>Tracheophyta</taxon>
        <taxon>Spermatophyta</taxon>
        <taxon>Magnoliopsida</taxon>
        <taxon>eudicotyledons</taxon>
        <taxon>Gunneridae</taxon>
        <taxon>Pentapetalae</taxon>
        <taxon>asterids</taxon>
        <taxon>lamiids</taxon>
        <taxon>Solanales</taxon>
        <taxon>Solanaceae</taxon>
        <taxon>Solanoideae</taxon>
        <taxon>Datureae</taxon>
        <taxon>Datura</taxon>
    </lineage>
</organism>
<sequence length="71" mass="8374">MRDSNSSSWPLFYGDKTLPNGQYCNGFKPRTITDSYPRYDKDILSRKCSQRPYSGIRWWNFISTEFKGHDG</sequence>
<name>A0ABS8SD86_DATST</name>
<evidence type="ECO:0000313" key="2">
    <source>
        <dbReference type="Proteomes" id="UP000823775"/>
    </source>
</evidence>
<comment type="caution">
    <text evidence="1">The sequence shown here is derived from an EMBL/GenBank/DDBJ whole genome shotgun (WGS) entry which is preliminary data.</text>
</comment>
<accession>A0ABS8SD86</accession>